<organism evidence="1 2">
    <name type="scientific">Thalassiosira oceanica</name>
    <name type="common">Marine diatom</name>
    <dbReference type="NCBI Taxonomy" id="159749"/>
    <lineage>
        <taxon>Eukaryota</taxon>
        <taxon>Sar</taxon>
        <taxon>Stramenopiles</taxon>
        <taxon>Ochrophyta</taxon>
        <taxon>Bacillariophyta</taxon>
        <taxon>Coscinodiscophyceae</taxon>
        <taxon>Thalassiosirophycidae</taxon>
        <taxon>Thalassiosirales</taxon>
        <taxon>Thalassiosiraceae</taxon>
        <taxon>Thalassiosira</taxon>
    </lineage>
</organism>
<comment type="caution">
    <text evidence="1">The sequence shown here is derived from an EMBL/GenBank/DDBJ whole genome shotgun (WGS) entry which is preliminary data.</text>
</comment>
<evidence type="ECO:0000313" key="2">
    <source>
        <dbReference type="Proteomes" id="UP000266841"/>
    </source>
</evidence>
<reference evidence="1 2" key="1">
    <citation type="journal article" date="2012" name="Genome Biol.">
        <title>Genome and low-iron response of an oceanic diatom adapted to chronic iron limitation.</title>
        <authorList>
            <person name="Lommer M."/>
            <person name="Specht M."/>
            <person name="Roy A.S."/>
            <person name="Kraemer L."/>
            <person name="Andreson R."/>
            <person name="Gutowska M.A."/>
            <person name="Wolf J."/>
            <person name="Bergner S.V."/>
            <person name="Schilhabel M.B."/>
            <person name="Klostermeier U.C."/>
            <person name="Beiko R.G."/>
            <person name="Rosenstiel P."/>
            <person name="Hippler M."/>
            <person name="Laroche J."/>
        </authorList>
    </citation>
    <scope>NUCLEOTIDE SEQUENCE [LARGE SCALE GENOMIC DNA]</scope>
    <source>
        <strain evidence="1 2">CCMP1005</strain>
    </source>
</reference>
<dbReference type="Proteomes" id="UP000266841">
    <property type="component" value="Unassembled WGS sequence"/>
</dbReference>
<proteinExistence type="predicted"/>
<dbReference type="EMBL" id="AGNL01012067">
    <property type="protein sequence ID" value="EJK68097.1"/>
    <property type="molecule type" value="Genomic_DNA"/>
</dbReference>
<dbReference type="AlphaFoldDB" id="K0TC85"/>
<name>K0TC85_THAOC</name>
<feature type="non-terminal residue" evidence="1">
    <location>
        <position position="1"/>
    </location>
</feature>
<sequence>MGAMASSYKDAAREVTADGFVLTGAEGATLDPPAIDEEAMLQLDLI</sequence>
<evidence type="ECO:0000313" key="1">
    <source>
        <dbReference type="EMBL" id="EJK68097.1"/>
    </source>
</evidence>
<accession>K0TC85</accession>
<gene>
    <name evidence="1" type="ORF">THAOC_10761</name>
</gene>
<keyword evidence="2" id="KW-1185">Reference proteome</keyword>
<protein>
    <submittedName>
        <fullName evidence="1">Uncharacterized protein</fullName>
    </submittedName>
</protein>